<keyword evidence="1" id="KW-0472">Membrane</keyword>
<evidence type="ECO:0000313" key="3">
    <source>
        <dbReference type="Proteomes" id="UP001595833"/>
    </source>
</evidence>
<reference evidence="3" key="1">
    <citation type="journal article" date="2019" name="Int. J. Syst. Evol. Microbiol.">
        <title>The Global Catalogue of Microorganisms (GCM) 10K type strain sequencing project: providing services to taxonomists for standard genome sequencing and annotation.</title>
        <authorList>
            <consortium name="The Broad Institute Genomics Platform"/>
            <consortium name="The Broad Institute Genome Sequencing Center for Infectious Disease"/>
            <person name="Wu L."/>
            <person name="Ma J."/>
        </authorList>
    </citation>
    <scope>NUCLEOTIDE SEQUENCE [LARGE SCALE GENOMIC DNA]</scope>
    <source>
        <strain evidence="3">KCTC 12848</strain>
    </source>
</reference>
<dbReference type="EMBL" id="JBHSJB010000013">
    <property type="protein sequence ID" value="MFC5055445.1"/>
    <property type="molecule type" value="Genomic_DNA"/>
</dbReference>
<protein>
    <submittedName>
        <fullName evidence="2">WxL protein peptidoglycan domain-containing protein</fullName>
    </submittedName>
</protein>
<keyword evidence="3" id="KW-1185">Reference proteome</keyword>
<sequence>MRTLVAAVRLTGARLFGARLTGARLFWAALVAVTLLPVPQAAAQPADDDARQTWSVAPASASGPDGRTRFDYVVEPGMRYDDHLAVRNLGEAELTLDLYAGDAVNTGTGGFDLLARDEASTVVGNWVAVSSPRVVVPARETAVVPFSVTVPADAEPGDHVGGLVAALTAGGDTPVEVERRVGSRLYARVAGPISASARIDSLTAVYRGTSNPAGAGEVDVTYTVVNEGNLRLALRPSARVSGLFGLGGRSTTGEVLPELLPGNAVTLTQTLAGVWPLGPLDVRVEAEPVASAAQSLGGAVEPATAGTSVWAVPWTALAALVLFLGTTTALWRVRRKIRALRGQPPARTPESAEAP</sequence>
<accession>A0ABV9XYH6</accession>
<keyword evidence="1" id="KW-1133">Transmembrane helix</keyword>
<name>A0ABV9XYH6_9PSEU</name>
<dbReference type="RefSeq" id="WP_344038720.1">
    <property type="nucleotide sequence ID" value="NZ_BAAAKE010000012.1"/>
</dbReference>
<organism evidence="2 3">
    <name type="scientific">Saccharothrix xinjiangensis</name>
    <dbReference type="NCBI Taxonomy" id="204798"/>
    <lineage>
        <taxon>Bacteria</taxon>
        <taxon>Bacillati</taxon>
        <taxon>Actinomycetota</taxon>
        <taxon>Actinomycetes</taxon>
        <taxon>Pseudonocardiales</taxon>
        <taxon>Pseudonocardiaceae</taxon>
        <taxon>Saccharothrix</taxon>
    </lineage>
</organism>
<keyword evidence="1" id="KW-0812">Transmembrane</keyword>
<gene>
    <name evidence="2" type="ORF">ACFPFM_16975</name>
</gene>
<comment type="caution">
    <text evidence="2">The sequence shown here is derived from an EMBL/GenBank/DDBJ whole genome shotgun (WGS) entry which is preliminary data.</text>
</comment>
<dbReference type="Proteomes" id="UP001595833">
    <property type="component" value="Unassembled WGS sequence"/>
</dbReference>
<feature type="transmembrane region" description="Helical" evidence="1">
    <location>
        <begin position="310"/>
        <end position="331"/>
    </location>
</feature>
<proteinExistence type="predicted"/>
<evidence type="ECO:0000256" key="1">
    <source>
        <dbReference type="SAM" id="Phobius"/>
    </source>
</evidence>
<evidence type="ECO:0000313" key="2">
    <source>
        <dbReference type="EMBL" id="MFC5055445.1"/>
    </source>
</evidence>